<dbReference type="PANTHER" id="PTHR35174:SF3">
    <property type="entry name" value="BLL7171 PROTEIN"/>
    <property type="match status" value="1"/>
</dbReference>
<sequence length="108" mass="11986">MKYLLLICSEGPIEAEEGELDPTAWVEETEARGVRLFGDRVRPAEDATTVRVRGGETLLTDGPFAATKEQMGGFDVIECADLDEAIEVAARHPMARFGMIEVRPFWTE</sequence>
<accession>A0A3M2M9B2</accession>
<evidence type="ECO:0000259" key="2">
    <source>
        <dbReference type="Pfam" id="PF03795"/>
    </source>
</evidence>
<comment type="caution">
    <text evidence="3">The sequence shown here is derived from an EMBL/GenBank/DDBJ whole genome shotgun (WGS) entry which is preliminary data.</text>
</comment>
<reference evidence="3 4" key="1">
    <citation type="submission" date="2018-10" db="EMBL/GenBank/DDBJ databases">
        <title>Isolation, diversity and antifungal activity of actinobacteria from wheat.</title>
        <authorList>
            <person name="Han C."/>
        </authorList>
    </citation>
    <scope>NUCLEOTIDE SEQUENCE [LARGE SCALE GENOMIC DNA]</scope>
    <source>
        <strain evidence="3 4">NEAU-YY642</strain>
    </source>
</reference>
<dbReference type="InterPro" id="IPR005545">
    <property type="entry name" value="YCII"/>
</dbReference>
<dbReference type="RefSeq" id="WP_122182163.1">
    <property type="nucleotide sequence ID" value="NZ_RFFJ01000006.1"/>
</dbReference>
<comment type="similarity">
    <text evidence="1">Belongs to the YciI family.</text>
</comment>
<dbReference type="PANTHER" id="PTHR35174">
    <property type="entry name" value="BLL7171 PROTEIN-RELATED"/>
    <property type="match status" value="1"/>
</dbReference>
<evidence type="ECO:0000256" key="1">
    <source>
        <dbReference type="ARBA" id="ARBA00007689"/>
    </source>
</evidence>
<proteinExistence type="inferred from homology"/>
<dbReference type="Gene3D" id="3.30.70.1060">
    <property type="entry name" value="Dimeric alpha+beta barrel"/>
    <property type="match status" value="1"/>
</dbReference>
<dbReference type="Pfam" id="PF03795">
    <property type="entry name" value="YCII"/>
    <property type="match status" value="1"/>
</dbReference>
<dbReference type="Proteomes" id="UP000278673">
    <property type="component" value="Unassembled WGS sequence"/>
</dbReference>
<evidence type="ECO:0000313" key="4">
    <source>
        <dbReference type="Proteomes" id="UP000278673"/>
    </source>
</evidence>
<protein>
    <submittedName>
        <fullName evidence="3">Transcription initiation protein</fullName>
    </submittedName>
</protein>
<dbReference type="AlphaFoldDB" id="A0A3M2M9B2"/>
<dbReference type="EMBL" id="RFFJ01000006">
    <property type="protein sequence ID" value="RMI45660.1"/>
    <property type="molecule type" value="Genomic_DNA"/>
</dbReference>
<feature type="domain" description="YCII-related" evidence="2">
    <location>
        <begin position="23"/>
        <end position="105"/>
    </location>
</feature>
<dbReference type="InterPro" id="IPR011008">
    <property type="entry name" value="Dimeric_a/b-barrel"/>
</dbReference>
<organism evidence="3 4">
    <name type="scientific">Streptomyces triticirhizae</name>
    <dbReference type="NCBI Taxonomy" id="2483353"/>
    <lineage>
        <taxon>Bacteria</taxon>
        <taxon>Bacillati</taxon>
        <taxon>Actinomycetota</taxon>
        <taxon>Actinomycetes</taxon>
        <taxon>Kitasatosporales</taxon>
        <taxon>Streptomycetaceae</taxon>
        <taxon>Streptomyces</taxon>
    </lineage>
</organism>
<name>A0A3M2M9B2_9ACTN</name>
<dbReference type="SUPFAM" id="SSF54909">
    <property type="entry name" value="Dimeric alpha+beta barrel"/>
    <property type="match status" value="1"/>
</dbReference>
<gene>
    <name evidence="3" type="ORF">EBN88_02785</name>
</gene>
<evidence type="ECO:0000313" key="3">
    <source>
        <dbReference type="EMBL" id="RMI45660.1"/>
    </source>
</evidence>
<keyword evidence="4" id="KW-1185">Reference proteome</keyword>